<dbReference type="PANTHER" id="PTHR21050">
    <property type="entry name" value="MIDKINE AND PLEIOTROPHIN 1, ISOFORM A-RELATED"/>
    <property type="match status" value="1"/>
</dbReference>
<comment type="subcellular location">
    <subcellularLocation>
        <location evidence="1">Secreted</location>
    </subcellularLocation>
</comment>
<evidence type="ECO:0000256" key="5">
    <source>
        <dbReference type="ARBA" id="ARBA00023157"/>
    </source>
</evidence>
<dbReference type="GO" id="GO:0048332">
    <property type="term" value="P:mesoderm morphogenesis"/>
    <property type="evidence" value="ECO:0007669"/>
    <property type="project" value="TreeGrafter"/>
</dbReference>
<feature type="signal peptide" evidence="6">
    <location>
        <begin position="1"/>
        <end position="21"/>
    </location>
</feature>
<keyword evidence="5" id="KW-1015">Disulfide bond</keyword>
<feature type="domain" description="Pleiotrophin/Midkine C-terminal" evidence="7">
    <location>
        <begin position="40"/>
        <end position="87"/>
    </location>
</feature>
<dbReference type="GO" id="GO:0005576">
    <property type="term" value="C:extracellular region"/>
    <property type="evidence" value="ECO:0007669"/>
    <property type="project" value="UniProtKB-SubCell"/>
</dbReference>
<sequence>MKFFATLLVVFFVSAAVLVSAKSMKKDKDKVGDGSNVATKNCHYEKGPWSECDKTSNLKSRQLTLKKPQAGCEQTKSISKKCKKAKKSCKYEKGTWTECNADKEMIRVDKLKRKDDSCESEKRV</sequence>
<dbReference type="Gene3D" id="2.30.90.10">
    <property type="entry name" value="Heparin-binding Growth Factor, Midkine, Chain A- C-terminal Domain"/>
    <property type="match status" value="2"/>
</dbReference>
<evidence type="ECO:0000256" key="6">
    <source>
        <dbReference type="SAM" id="SignalP"/>
    </source>
</evidence>
<organism evidence="8">
    <name type="scientific">Cuerna arida</name>
    <dbReference type="NCBI Taxonomy" id="1464854"/>
    <lineage>
        <taxon>Eukaryota</taxon>
        <taxon>Metazoa</taxon>
        <taxon>Ecdysozoa</taxon>
        <taxon>Arthropoda</taxon>
        <taxon>Hexapoda</taxon>
        <taxon>Insecta</taxon>
        <taxon>Pterygota</taxon>
        <taxon>Neoptera</taxon>
        <taxon>Paraneoptera</taxon>
        <taxon>Hemiptera</taxon>
        <taxon>Auchenorrhyncha</taxon>
        <taxon>Membracoidea</taxon>
        <taxon>Cicadellidae</taxon>
        <taxon>Cicadellinae</taxon>
        <taxon>Proconiini</taxon>
        <taxon>Cuerna</taxon>
    </lineage>
</organism>
<dbReference type="InterPro" id="IPR020091">
    <property type="entry name" value="PTN/MK_diS_sf"/>
</dbReference>
<dbReference type="SUPFAM" id="SSF57288">
    <property type="entry name" value="Midkine"/>
    <property type="match status" value="1"/>
</dbReference>
<dbReference type="GO" id="GO:0008083">
    <property type="term" value="F:growth factor activity"/>
    <property type="evidence" value="ECO:0007669"/>
    <property type="project" value="InterPro"/>
</dbReference>
<comment type="similarity">
    <text evidence="2">Belongs to the pleiotrophin family.</text>
</comment>
<dbReference type="FunFam" id="2.30.90.10:FF:000001">
    <property type="entry name" value="Pleiotrophin"/>
    <property type="match status" value="1"/>
</dbReference>
<evidence type="ECO:0000256" key="4">
    <source>
        <dbReference type="ARBA" id="ARBA00022729"/>
    </source>
</evidence>
<evidence type="ECO:0000313" key="8">
    <source>
        <dbReference type="EMBL" id="JAS64466.1"/>
    </source>
</evidence>
<gene>
    <name evidence="8" type="ORF">g.9114</name>
</gene>
<dbReference type="Pfam" id="PF01091">
    <property type="entry name" value="PTN_MK_C"/>
    <property type="match status" value="1"/>
</dbReference>
<dbReference type="InterPro" id="IPR020090">
    <property type="entry name" value="PTN/MK_C_dom"/>
</dbReference>
<feature type="non-terminal residue" evidence="8">
    <location>
        <position position="124"/>
    </location>
</feature>
<evidence type="ECO:0000256" key="2">
    <source>
        <dbReference type="ARBA" id="ARBA00005403"/>
    </source>
</evidence>
<name>A0A1B6GPV0_9HEMI</name>
<keyword evidence="4 6" id="KW-0732">Signal</keyword>
<dbReference type="GO" id="GO:0008201">
    <property type="term" value="F:heparin binding"/>
    <property type="evidence" value="ECO:0007669"/>
    <property type="project" value="TreeGrafter"/>
</dbReference>
<dbReference type="InterPro" id="IPR038130">
    <property type="entry name" value="PTN/MK_C_dom_sf"/>
</dbReference>
<evidence type="ECO:0000259" key="7">
    <source>
        <dbReference type="Pfam" id="PF01091"/>
    </source>
</evidence>
<accession>A0A1B6GPV0</accession>
<keyword evidence="3" id="KW-0964">Secreted</keyword>
<protein>
    <recommendedName>
        <fullName evidence="7">Pleiotrophin/Midkine C-terminal domain-containing protein</fullName>
    </recommendedName>
</protein>
<reference evidence="8" key="1">
    <citation type="submission" date="2015-11" db="EMBL/GenBank/DDBJ databases">
        <title>De novo transcriptome assembly of four potential Pierce s Disease insect vectors from Arizona vineyards.</title>
        <authorList>
            <person name="Tassone E.E."/>
        </authorList>
    </citation>
    <scope>NUCLEOTIDE SEQUENCE</scope>
</reference>
<evidence type="ECO:0000256" key="3">
    <source>
        <dbReference type="ARBA" id="ARBA00022525"/>
    </source>
</evidence>
<dbReference type="PANTHER" id="PTHR21050:SF1">
    <property type="entry name" value="MIDKINE AND PLEIOTROPHIN 1, ISOFORM A-RELATED"/>
    <property type="match status" value="1"/>
</dbReference>
<dbReference type="AlphaFoldDB" id="A0A1B6GPV0"/>
<feature type="chain" id="PRO_5008583734" description="Pleiotrophin/Midkine C-terminal domain-containing protein" evidence="6">
    <location>
        <begin position="22"/>
        <end position="124"/>
    </location>
</feature>
<proteinExistence type="inferred from homology"/>
<evidence type="ECO:0000256" key="1">
    <source>
        <dbReference type="ARBA" id="ARBA00004613"/>
    </source>
</evidence>
<dbReference type="EMBL" id="GECZ01005303">
    <property type="protein sequence ID" value="JAS64466.1"/>
    <property type="molecule type" value="Transcribed_RNA"/>
</dbReference>